<evidence type="ECO:0000313" key="3">
    <source>
        <dbReference type="Proteomes" id="UP000014064"/>
    </source>
</evidence>
<dbReference type="RefSeq" id="XP_009269090.1">
    <property type="nucleotide sequence ID" value="XM_009270815.1"/>
</dbReference>
<reference evidence="3" key="1">
    <citation type="journal article" date="2013" name="BMC Genomics">
        <title>Genome and transcriptome sequencing of the halophilic fungus Wallemia ichthyophaga: haloadaptations present and absent.</title>
        <authorList>
            <person name="Zajc J."/>
            <person name="Liu Y."/>
            <person name="Dai W."/>
            <person name="Yang Z."/>
            <person name="Hu J."/>
            <person name="Gostincar C."/>
            <person name="Gunde-Cimerman N."/>
        </authorList>
    </citation>
    <scope>NUCLEOTIDE SEQUENCE [LARGE SCALE GENOMIC DNA]</scope>
    <source>
        <strain evidence="3">EXF-994 / CBS 113033</strain>
    </source>
</reference>
<dbReference type="PANTHER" id="PTHR10476">
    <property type="entry name" value="CHARGED MULTIVESICULAR BODY PROTEIN"/>
    <property type="match status" value="1"/>
</dbReference>
<feature type="region of interest" description="Disordered" evidence="1">
    <location>
        <begin position="20"/>
        <end position="39"/>
    </location>
</feature>
<sequence>MASLEKTLFQLKFTSKQLSKQSKKAEKDETVEKNKLKNALSKGNEDTARIYASNAIRKKNESLNLLRLSSRVDSVASRVETAVTMRTVSNSMKSVVGGMDKAMSTMNLDLMSSIMDKFETQFSDLDSHTNYMESTMHNAAEAQSTPPDAVDGLVQQVADEAGLEISQKIGAQHVDDVPELQQQEAPPEKERDEDELMKRLKALRPAA</sequence>
<protein>
    <submittedName>
        <fullName evidence="2">Vacuolar protein-sorting-associated protein 46</fullName>
    </submittedName>
</protein>
<dbReference type="GeneID" id="20374207"/>
<evidence type="ECO:0000313" key="2">
    <source>
        <dbReference type="EMBL" id="EOR00026.1"/>
    </source>
</evidence>
<dbReference type="HOGENOM" id="CLU_080826_0_0_1"/>
<keyword evidence="3" id="KW-1185">Reference proteome</keyword>
<feature type="region of interest" description="Disordered" evidence="1">
    <location>
        <begin position="171"/>
        <end position="194"/>
    </location>
</feature>
<name>R9AIZ8_WALI9</name>
<dbReference type="Gene3D" id="6.10.140.1230">
    <property type="match status" value="1"/>
</dbReference>
<evidence type="ECO:0000256" key="1">
    <source>
        <dbReference type="SAM" id="MobiDB-lite"/>
    </source>
</evidence>
<feature type="compositionally biased region" description="Basic and acidic residues" evidence="1">
    <location>
        <begin position="23"/>
        <end position="35"/>
    </location>
</feature>
<dbReference type="AlphaFoldDB" id="R9AIZ8"/>
<dbReference type="KEGG" id="wic:J056_001255"/>
<dbReference type="EMBL" id="KE007237">
    <property type="protein sequence ID" value="EOR00026.1"/>
    <property type="molecule type" value="Genomic_DNA"/>
</dbReference>
<organism evidence="2 3">
    <name type="scientific">Wallemia ichthyophaga (strain EXF-994 / CBS 113033)</name>
    <dbReference type="NCBI Taxonomy" id="1299270"/>
    <lineage>
        <taxon>Eukaryota</taxon>
        <taxon>Fungi</taxon>
        <taxon>Dikarya</taxon>
        <taxon>Basidiomycota</taxon>
        <taxon>Wallemiomycotina</taxon>
        <taxon>Wallemiomycetes</taxon>
        <taxon>Wallemiales</taxon>
        <taxon>Wallemiaceae</taxon>
        <taxon>Wallemia</taxon>
    </lineage>
</organism>
<proteinExistence type="predicted"/>
<dbReference type="eggNOG" id="KOG3232">
    <property type="taxonomic scope" value="Eukaryota"/>
</dbReference>
<dbReference type="InterPro" id="IPR005024">
    <property type="entry name" value="Snf7_fam"/>
</dbReference>
<dbReference type="STRING" id="1299270.R9AIZ8"/>
<dbReference type="Pfam" id="PF03357">
    <property type="entry name" value="Snf7"/>
    <property type="match status" value="1"/>
</dbReference>
<dbReference type="OMA" id="QQITMVM"/>
<accession>R9AIZ8</accession>
<dbReference type="OrthoDB" id="10266568at2759"/>
<gene>
    <name evidence="2" type="ORF">J056_001255</name>
</gene>
<dbReference type="GO" id="GO:0007034">
    <property type="term" value="P:vacuolar transport"/>
    <property type="evidence" value="ECO:0007669"/>
    <property type="project" value="InterPro"/>
</dbReference>
<dbReference type="Proteomes" id="UP000014064">
    <property type="component" value="Unassembled WGS sequence"/>
</dbReference>